<dbReference type="AlphaFoldDB" id="A0AA88CZA3"/>
<keyword evidence="2" id="KW-1185">Reference proteome</keyword>
<evidence type="ECO:0000313" key="2">
    <source>
        <dbReference type="Proteomes" id="UP001187192"/>
    </source>
</evidence>
<dbReference type="Proteomes" id="UP001187192">
    <property type="component" value="Unassembled WGS sequence"/>
</dbReference>
<reference evidence="1" key="1">
    <citation type="submission" date="2023-07" db="EMBL/GenBank/DDBJ databases">
        <title>draft genome sequence of fig (Ficus carica).</title>
        <authorList>
            <person name="Takahashi T."/>
            <person name="Nishimura K."/>
        </authorList>
    </citation>
    <scope>NUCLEOTIDE SEQUENCE</scope>
</reference>
<organism evidence="1 2">
    <name type="scientific">Ficus carica</name>
    <name type="common">Common fig</name>
    <dbReference type="NCBI Taxonomy" id="3494"/>
    <lineage>
        <taxon>Eukaryota</taxon>
        <taxon>Viridiplantae</taxon>
        <taxon>Streptophyta</taxon>
        <taxon>Embryophyta</taxon>
        <taxon>Tracheophyta</taxon>
        <taxon>Spermatophyta</taxon>
        <taxon>Magnoliopsida</taxon>
        <taxon>eudicotyledons</taxon>
        <taxon>Gunneridae</taxon>
        <taxon>Pentapetalae</taxon>
        <taxon>rosids</taxon>
        <taxon>fabids</taxon>
        <taxon>Rosales</taxon>
        <taxon>Moraceae</taxon>
        <taxon>Ficeae</taxon>
        <taxon>Ficus</taxon>
    </lineage>
</organism>
<dbReference type="EMBL" id="BTGU01000006">
    <property type="protein sequence ID" value="GMN36431.1"/>
    <property type="molecule type" value="Genomic_DNA"/>
</dbReference>
<dbReference type="Gramene" id="FCD_00006014-RA">
    <property type="protein sequence ID" value="FCD_00006014-RA:cds"/>
    <property type="gene ID" value="FCD_00006014"/>
</dbReference>
<proteinExistence type="predicted"/>
<sequence>MDEIKVWNPLEKKDCPTGQQAIYRGEEKVEKSHLAFDEKDFYLQKTEKRDYFCCRFVRSPEPGKEGAHIPWLMSGTWT</sequence>
<comment type="caution">
    <text evidence="1">The sequence shown here is derived from an EMBL/GenBank/DDBJ whole genome shotgun (WGS) entry which is preliminary data.</text>
</comment>
<gene>
    <name evidence="1" type="ORF">TIFTF001_006005</name>
</gene>
<accession>A0AA88CZA3</accession>
<evidence type="ECO:0000313" key="1">
    <source>
        <dbReference type="EMBL" id="GMN36431.1"/>
    </source>
</evidence>
<protein>
    <submittedName>
        <fullName evidence="1">Uncharacterized protein</fullName>
    </submittedName>
</protein>
<name>A0AA88CZA3_FICCA</name>